<feature type="transmembrane region" description="Helical" evidence="4">
    <location>
        <begin position="491"/>
        <end position="516"/>
    </location>
</feature>
<evidence type="ECO:0000256" key="4">
    <source>
        <dbReference type="SAM" id="Phobius"/>
    </source>
</evidence>
<evidence type="ECO:0000313" key="6">
    <source>
        <dbReference type="Proteomes" id="UP001209570"/>
    </source>
</evidence>
<dbReference type="InterPro" id="IPR002213">
    <property type="entry name" value="UDP_glucos_trans"/>
</dbReference>
<dbReference type="PANTHER" id="PTHR48043">
    <property type="entry name" value="EG:EG0003.4 PROTEIN-RELATED"/>
    <property type="match status" value="1"/>
</dbReference>
<dbReference type="SUPFAM" id="SSF53756">
    <property type="entry name" value="UDP-Glycosyltransferase/glycogen phosphorylase"/>
    <property type="match status" value="1"/>
</dbReference>
<comment type="caution">
    <text evidence="5">The sequence shown here is derived from an EMBL/GenBank/DDBJ whole genome shotgun (WGS) entry which is preliminary data.</text>
</comment>
<dbReference type="AlphaFoldDB" id="A0AAD5M8A6"/>
<feature type="transmembrane region" description="Helical" evidence="4">
    <location>
        <begin position="16"/>
        <end position="37"/>
    </location>
</feature>
<dbReference type="Pfam" id="PF00201">
    <property type="entry name" value="UDPGT"/>
    <property type="match status" value="1"/>
</dbReference>
<dbReference type="Proteomes" id="UP001209570">
    <property type="component" value="Unassembled WGS sequence"/>
</dbReference>
<feature type="region of interest" description="Disordered" evidence="3">
    <location>
        <begin position="533"/>
        <end position="559"/>
    </location>
</feature>
<dbReference type="InterPro" id="IPR050271">
    <property type="entry name" value="UDP-glycosyltransferase"/>
</dbReference>
<keyword evidence="4" id="KW-1133">Transmembrane helix</keyword>
<name>A0AAD5M8A6_PYTIN</name>
<evidence type="ECO:0008006" key="7">
    <source>
        <dbReference type="Google" id="ProtNLM"/>
    </source>
</evidence>
<evidence type="ECO:0000256" key="3">
    <source>
        <dbReference type="SAM" id="MobiDB-lite"/>
    </source>
</evidence>
<proteinExistence type="predicted"/>
<protein>
    <recommendedName>
        <fullName evidence="7">Glucuronosyltransferase</fullName>
    </recommendedName>
</protein>
<dbReference type="PANTHER" id="PTHR48043:SF145">
    <property type="entry name" value="FI06409P-RELATED"/>
    <property type="match status" value="1"/>
</dbReference>
<dbReference type="EMBL" id="JAKCXM010000042">
    <property type="protein sequence ID" value="KAJ0405626.1"/>
    <property type="molecule type" value="Genomic_DNA"/>
</dbReference>
<accession>A0AAD5M8A6</accession>
<sequence>MDALLTLAPSQLLMEALAWPTVALHSAVGLWIVLLLLSLRAWSVQIRDGLHVAIPVLDKVLPLKSLAEELLHRGYRVGFALPEWVSDLDQLEFISLGNIAGKGRGTYQEFEELETIGVYGSYAATLRYYASFQRPMFSALMDDFEDDRPDLVVIDRYTFAGFDACHALQLPPSMLLDIDSPPAHISAPFSNHTMHTPSVLERCLNGFYRLRFRLSMVQVFKDVNIVRREHGLPAIQTKEDLFGQQLVLVNSIFGLDEARPIAPQFQMVGMLNTVEEPANALPDMFERWLASDLLNRALIFISFPADMPLAPEIVSTLMNGLEEIGARLIWRITLQEQAAFDLRSRAHSTVYFLSEDVDEALVLANAPVALLITPGNLYSIHNALRVGVPVLGLPFSAEQWEHVNAIVRVGAGQMLQSSTFSESRVRDAAFQLLVKPSFAASSFYVGELLKTGGGAARAADHVASAVEFGVAHALPARNLQPLYKTFLVDVYVVYGVILCASAVILRTFFSVLYAIFQIAPDVHLGVTLDDVDDPEGPHELHASPHQGHRQPHATKEKSV</sequence>
<keyword evidence="1" id="KW-0328">Glycosyltransferase</keyword>
<evidence type="ECO:0000313" key="5">
    <source>
        <dbReference type="EMBL" id="KAJ0405626.1"/>
    </source>
</evidence>
<evidence type="ECO:0000256" key="1">
    <source>
        <dbReference type="ARBA" id="ARBA00022676"/>
    </source>
</evidence>
<dbReference type="GO" id="GO:0008194">
    <property type="term" value="F:UDP-glycosyltransferase activity"/>
    <property type="evidence" value="ECO:0007669"/>
    <property type="project" value="InterPro"/>
</dbReference>
<evidence type="ECO:0000256" key="2">
    <source>
        <dbReference type="ARBA" id="ARBA00022679"/>
    </source>
</evidence>
<keyword evidence="6" id="KW-1185">Reference proteome</keyword>
<reference evidence="5" key="1">
    <citation type="submission" date="2021-12" db="EMBL/GenBank/DDBJ databases">
        <title>Prjna785345.</title>
        <authorList>
            <person name="Rujirawat T."/>
            <person name="Krajaejun T."/>
        </authorList>
    </citation>
    <scope>NUCLEOTIDE SEQUENCE</scope>
    <source>
        <strain evidence="5">Pi057C3</strain>
    </source>
</reference>
<organism evidence="5 6">
    <name type="scientific">Pythium insidiosum</name>
    <name type="common">Pythiosis disease agent</name>
    <dbReference type="NCBI Taxonomy" id="114742"/>
    <lineage>
        <taxon>Eukaryota</taxon>
        <taxon>Sar</taxon>
        <taxon>Stramenopiles</taxon>
        <taxon>Oomycota</taxon>
        <taxon>Peronosporomycetes</taxon>
        <taxon>Pythiales</taxon>
        <taxon>Pythiaceae</taxon>
        <taxon>Pythium</taxon>
    </lineage>
</organism>
<keyword evidence="4" id="KW-0472">Membrane</keyword>
<dbReference type="Gene3D" id="3.40.50.2000">
    <property type="entry name" value="Glycogen Phosphorylase B"/>
    <property type="match status" value="2"/>
</dbReference>
<keyword evidence="4" id="KW-0812">Transmembrane</keyword>
<gene>
    <name evidence="5" type="ORF">P43SY_007727</name>
</gene>
<keyword evidence="2" id="KW-0808">Transferase</keyword>